<keyword evidence="6" id="KW-0830">Ubiquinone</keyword>
<dbReference type="AlphaFoldDB" id="A0A2T0BNE1"/>
<protein>
    <submittedName>
        <fullName evidence="6">Ubiquinone biosynthesis O-methyltransferase</fullName>
        <ecNumber evidence="6">2.1.1.222</ecNumber>
    </submittedName>
</protein>
<dbReference type="RefSeq" id="WP_106009186.1">
    <property type="nucleotide sequence ID" value="NZ_PVXP01000017.1"/>
</dbReference>
<dbReference type="Pfam" id="PF13847">
    <property type="entry name" value="Methyltransf_31"/>
    <property type="match status" value="1"/>
</dbReference>
<evidence type="ECO:0000313" key="6">
    <source>
        <dbReference type="EMBL" id="PRR85399.1"/>
    </source>
</evidence>
<evidence type="ECO:0000256" key="4">
    <source>
        <dbReference type="ARBA" id="ARBA00025707"/>
    </source>
</evidence>
<dbReference type="CDD" id="cd02440">
    <property type="entry name" value="AdoMet_MTases"/>
    <property type="match status" value="1"/>
</dbReference>
<evidence type="ECO:0000256" key="3">
    <source>
        <dbReference type="ARBA" id="ARBA00022679"/>
    </source>
</evidence>
<sequence length="212" mass="24552">MEDREFFNAIAEKWDDMCCHPKEKVNHVIESIDLAEGERILDVGSGTGVLIPYLEQKIGKSGSITAIDVAENMIKVSQRKNKYPNLDFQVVDFFKHESKENYDCIVAYSCYPHLKDKKKFFEKSYDMLNSQGKLVIAHIEGKDKINSRHGEIEDRINSNLLVDIDKLAEFAERRGFYPLYTQDDNEFYIYVGKKVLDRGEFDGDDYSRLLGQ</sequence>
<dbReference type="InterPro" id="IPR029063">
    <property type="entry name" value="SAM-dependent_MTases_sf"/>
</dbReference>
<evidence type="ECO:0000313" key="7">
    <source>
        <dbReference type="Proteomes" id="UP000237798"/>
    </source>
</evidence>
<evidence type="ECO:0000256" key="1">
    <source>
        <dbReference type="ARBA" id="ARBA00005189"/>
    </source>
</evidence>
<dbReference type="EMBL" id="PVXP01000017">
    <property type="protein sequence ID" value="PRR85399.1"/>
    <property type="molecule type" value="Genomic_DNA"/>
</dbReference>
<dbReference type="OrthoDB" id="7365827at2"/>
<keyword evidence="3 6" id="KW-0808">Transferase</keyword>
<name>A0A2T0BNE1_9CLOT</name>
<keyword evidence="2 6" id="KW-0489">Methyltransferase</keyword>
<gene>
    <name evidence="6" type="primary">ubiG_1</name>
    <name evidence="6" type="ORF">CLLU_15800</name>
</gene>
<keyword evidence="7" id="KW-1185">Reference proteome</keyword>
<reference evidence="6 7" key="1">
    <citation type="submission" date="2018-03" db="EMBL/GenBank/DDBJ databases">
        <title>Genome sequence of Clostridium luticellarii DSM 29923.</title>
        <authorList>
            <person name="Poehlein A."/>
            <person name="Daniel R."/>
        </authorList>
    </citation>
    <scope>NUCLEOTIDE SEQUENCE [LARGE SCALE GENOMIC DNA]</scope>
    <source>
        <strain evidence="6 7">DSM 29923</strain>
    </source>
</reference>
<dbReference type="SUPFAM" id="SSF53335">
    <property type="entry name" value="S-adenosyl-L-methionine-dependent methyltransferases"/>
    <property type="match status" value="1"/>
</dbReference>
<proteinExistence type="predicted"/>
<dbReference type="Proteomes" id="UP000237798">
    <property type="component" value="Unassembled WGS sequence"/>
</dbReference>
<feature type="domain" description="Methyltransferase" evidence="5">
    <location>
        <begin position="36"/>
        <end position="140"/>
    </location>
</feature>
<organism evidence="6 7">
    <name type="scientific">Clostridium luticellarii</name>
    <dbReference type="NCBI Taxonomy" id="1691940"/>
    <lineage>
        <taxon>Bacteria</taxon>
        <taxon>Bacillati</taxon>
        <taxon>Bacillota</taxon>
        <taxon>Clostridia</taxon>
        <taxon>Eubacteriales</taxon>
        <taxon>Clostridiaceae</taxon>
        <taxon>Clostridium</taxon>
    </lineage>
</organism>
<comment type="pathway">
    <text evidence="1">Lipid metabolism.</text>
</comment>
<evidence type="ECO:0000259" key="5">
    <source>
        <dbReference type="Pfam" id="PF13847"/>
    </source>
</evidence>
<dbReference type="GO" id="GO:0032259">
    <property type="term" value="P:methylation"/>
    <property type="evidence" value="ECO:0007669"/>
    <property type="project" value="UniProtKB-KW"/>
</dbReference>
<accession>A0A2T0BNE1</accession>
<dbReference type="GO" id="GO:0102208">
    <property type="term" value="F:2-polyprenyl-6-hydroxyphenol methylase activity"/>
    <property type="evidence" value="ECO:0007669"/>
    <property type="project" value="UniProtKB-EC"/>
</dbReference>
<dbReference type="PANTHER" id="PTHR44307">
    <property type="entry name" value="PHOSPHOETHANOLAMINE METHYLTRANSFERASE"/>
    <property type="match status" value="1"/>
</dbReference>
<dbReference type="Gene3D" id="3.40.50.150">
    <property type="entry name" value="Vaccinia Virus protein VP39"/>
    <property type="match status" value="1"/>
</dbReference>
<comment type="caution">
    <text evidence="6">The sequence shown here is derived from an EMBL/GenBank/DDBJ whole genome shotgun (WGS) entry which is preliminary data.</text>
</comment>
<dbReference type="EC" id="2.1.1.222" evidence="6"/>
<dbReference type="InterPro" id="IPR025714">
    <property type="entry name" value="Methyltranfer_dom"/>
</dbReference>
<comment type="pathway">
    <text evidence="4">Phospholipid metabolism.</text>
</comment>
<evidence type="ECO:0000256" key="2">
    <source>
        <dbReference type="ARBA" id="ARBA00022603"/>
    </source>
</evidence>
<dbReference type="PANTHER" id="PTHR44307:SF2">
    <property type="entry name" value="PHOSPHOETHANOLAMINE METHYLTRANSFERASE ISOFORM X1"/>
    <property type="match status" value="1"/>
</dbReference>